<reference evidence="4" key="1">
    <citation type="submission" date="2021-01" db="EMBL/GenBank/DDBJ databases">
        <authorList>
            <person name="Corre E."/>
            <person name="Pelletier E."/>
            <person name="Niang G."/>
            <person name="Scheremetjew M."/>
            <person name="Finn R."/>
            <person name="Kale V."/>
            <person name="Holt S."/>
            <person name="Cochrane G."/>
            <person name="Meng A."/>
            <person name="Brown T."/>
            <person name="Cohen L."/>
        </authorList>
    </citation>
    <scope>NUCLEOTIDE SEQUENCE</scope>
    <source>
        <strain evidence="4">CCMP325</strain>
    </source>
</reference>
<evidence type="ECO:0000259" key="3">
    <source>
        <dbReference type="PROSITE" id="PS50106"/>
    </source>
</evidence>
<gene>
    <name evidence="4" type="ORF">HPHI1048_LOCUS17795</name>
</gene>
<accession>A0A7S0EZ37</accession>
<keyword evidence="1" id="KW-0175">Coiled coil</keyword>
<dbReference type="CDD" id="cd06782">
    <property type="entry name" value="cpPDZ_CPP-like"/>
    <property type="match status" value="1"/>
</dbReference>
<feature type="domain" description="PDZ" evidence="3">
    <location>
        <begin position="5"/>
        <end position="72"/>
    </location>
</feature>
<feature type="region of interest" description="Disordered" evidence="2">
    <location>
        <begin position="325"/>
        <end position="348"/>
    </location>
</feature>
<name>A0A7S0EZ37_9CRYP</name>
<feature type="coiled-coil region" evidence="1">
    <location>
        <begin position="209"/>
        <end position="310"/>
    </location>
</feature>
<dbReference type="EMBL" id="HBEO01026435">
    <property type="protein sequence ID" value="CAD8497672.1"/>
    <property type="molecule type" value="Transcribed_RNA"/>
</dbReference>
<evidence type="ECO:0000256" key="1">
    <source>
        <dbReference type="SAM" id="Coils"/>
    </source>
</evidence>
<protein>
    <recommendedName>
        <fullName evidence="3">PDZ domain-containing protein</fullName>
    </recommendedName>
</protein>
<sequence length="348" mass="39483">MAGFNRALSASKQAGVGLLLGEQEESKAVTVKQVVPRGSADRAGKVKIGDQILRVGGSDLTGVGVTEMRNLIIGEQGTSVRVTFRNPSSGEVYDLDLIRGTPDYFDALQGGGSSQPPPAGVSLYASGNRIPTLNRYMLGTSWSAEMFANMPPPQATQVDQTPQRALQEENEWLRSALRMAESTIMRNRQELSSMRDIYDKNEVEQDSRIKEIEKMNREKDDEKREVEQQMLQAERYRRSLEARLAEAQRRTEWQRESEHQIQDNERARMEYLNEIKRRAEEEKRYLEMDLMRSQEELRAERAMRLEAEAREASFRNELQRVNDYTRPASGGFALPTSAAAPSMGRAFN</sequence>
<evidence type="ECO:0000313" key="4">
    <source>
        <dbReference type="EMBL" id="CAD8497672.1"/>
    </source>
</evidence>
<dbReference type="AlphaFoldDB" id="A0A7S0EZ37"/>
<dbReference type="SUPFAM" id="SSF50156">
    <property type="entry name" value="PDZ domain-like"/>
    <property type="match status" value="1"/>
</dbReference>
<proteinExistence type="predicted"/>
<dbReference type="InterPro" id="IPR036034">
    <property type="entry name" value="PDZ_sf"/>
</dbReference>
<dbReference type="InterPro" id="IPR001478">
    <property type="entry name" value="PDZ"/>
</dbReference>
<dbReference type="SMART" id="SM00228">
    <property type="entry name" value="PDZ"/>
    <property type="match status" value="1"/>
</dbReference>
<dbReference type="Pfam" id="PF00595">
    <property type="entry name" value="PDZ"/>
    <property type="match status" value="1"/>
</dbReference>
<organism evidence="4">
    <name type="scientific">Hanusia phi</name>
    <dbReference type="NCBI Taxonomy" id="3032"/>
    <lineage>
        <taxon>Eukaryota</taxon>
        <taxon>Cryptophyceae</taxon>
        <taxon>Pyrenomonadales</taxon>
        <taxon>Geminigeraceae</taxon>
        <taxon>Hanusia</taxon>
    </lineage>
</organism>
<evidence type="ECO:0000256" key="2">
    <source>
        <dbReference type="SAM" id="MobiDB-lite"/>
    </source>
</evidence>
<dbReference type="PROSITE" id="PS50106">
    <property type="entry name" value="PDZ"/>
    <property type="match status" value="1"/>
</dbReference>
<dbReference type="Gene3D" id="2.30.42.10">
    <property type="match status" value="1"/>
</dbReference>